<feature type="region of interest" description="Disordered" evidence="1">
    <location>
        <begin position="1"/>
        <end position="31"/>
    </location>
</feature>
<evidence type="ECO:0000256" key="1">
    <source>
        <dbReference type="SAM" id="MobiDB-lite"/>
    </source>
</evidence>
<protein>
    <submittedName>
        <fullName evidence="2">Uncharacterized protein</fullName>
    </submittedName>
</protein>
<accession>A0ABQ9WSQ1</accession>
<proteinExistence type="predicted"/>
<reference evidence="2 3" key="1">
    <citation type="journal article" date="2022" name="bioRxiv">
        <title>Genomics of Preaxostyla Flagellates Illuminates Evolutionary Transitions and the Path Towards Mitochondrial Loss.</title>
        <authorList>
            <person name="Novak L.V.F."/>
            <person name="Treitli S.C."/>
            <person name="Pyrih J."/>
            <person name="Halakuc P."/>
            <person name="Pipaliya S.V."/>
            <person name="Vacek V."/>
            <person name="Brzon O."/>
            <person name="Soukal P."/>
            <person name="Eme L."/>
            <person name="Dacks J.B."/>
            <person name="Karnkowska A."/>
            <person name="Elias M."/>
            <person name="Hampl V."/>
        </authorList>
    </citation>
    <scope>NUCLEOTIDE SEQUENCE [LARGE SCALE GENOMIC DNA]</scope>
    <source>
        <strain evidence="2">NAU3</strain>
        <tissue evidence="2">Gut</tissue>
    </source>
</reference>
<dbReference type="EMBL" id="JARBJD010000402">
    <property type="protein sequence ID" value="KAK2942529.1"/>
    <property type="molecule type" value="Genomic_DNA"/>
</dbReference>
<evidence type="ECO:0000313" key="2">
    <source>
        <dbReference type="EMBL" id="KAK2942529.1"/>
    </source>
</evidence>
<dbReference type="Proteomes" id="UP001281761">
    <property type="component" value="Unassembled WGS sequence"/>
</dbReference>
<comment type="caution">
    <text evidence="2">The sequence shown here is derived from an EMBL/GenBank/DDBJ whole genome shotgun (WGS) entry which is preliminary data.</text>
</comment>
<gene>
    <name evidence="2" type="ORF">BLNAU_22557</name>
</gene>
<evidence type="ECO:0000313" key="3">
    <source>
        <dbReference type="Proteomes" id="UP001281761"/>
    </source>
</evidence>
<name>A0ABQ9WSQ1_9EUKA</name>
<keyword evidence="3" id="KW-1185">Reference proteome</keyword>
<sequence>MSDPPSTQKERKAKGKRATQAEMEASGGGHQRFLAWSEEAGVGVLMSAEWIAEEGAMDEERVMQLARAGVSTSLLSNPHVQQGVASGGR</sequence>
<organism evidence="2 3">
    <name type="scientific">Blattamonas nauphoetae</name>
    <dbReference type="NCBI Taxonomy" id="2049346"/>
    <lineage>
        <taxon>Eukaryota</taxon>
        <taxon>Metamonada</taxon>
        <taxon>Preaxostyla</taxon>
        <taxon>Oxymonadida</taxon>
        <taxon>Blattamonas</taxon>
    </lineage>
</organism>